<proteinExistence type="predicted"/>
<evidence type="ECO:0000313" key="2">
    <source>
        <dbReference type="Proteomes" id="UP000028492"/>
    </source>
</evidence>
<dbReference type="InterPro" id="IPR036866">
    <property type="entry name" value="RibonucZ/Hydroxyglut_hydro"/>
</dbReference>
<protein>
    <recommendedName>
        <fullName evidence="3">Hydrolase</fullName>
    </recommendedName>
</protein>
<dbReference type="PANTHER" id="PTHR36839">
    <property type="entry name" value="METALLO-BETA-LACTAMASE FAMILY PROTEIN (AFU_ORTHOLOGUE AFUA_5G12770)"/>
    <property type="match status" value="1"/>
</dbReference>
<evidence type="ECO:0008006" key="3">
    <source>
        <dbReference type="Google" id="ProtNLM"/>
    </source>
</evidence>
<organism evidence="1 2">
    <name type="scientific">Amycolatopsis japonica</name>
    <dbReference type="NCBI Taxonomy" id="208439"/>
    <lineage>
        <taxon>Bacteria</taxon>
        <taxon>Bacillati</taxon>
        <taxon>Actinomycetota</taxon>
        <taxon>Actinomycetes</taxon>
        <taxon>Pseudonocardiales</taxon>
        <taxon>Pseudonocardiaceae</taxon>
        <taxon>Amycolatopsis</taxon>
        <taxon>Amycolatopsis japonica group</taxon>
    </lineage>
</organism>
<gene>
    <name evidence="1" type="ORF">AJAP_22025</name>
</gene>
<keyword evidence="2" id="KW-1185">Reference proteome</keyword>
<sequence>MWICDRCGIEHPATPEPPRCVLDRGEVGMEEAGDLGAHTGRWWTHEELMSVPHKTLHRDHGRGLHSVKRDPQFAIGHWSFVATTPAGTLLWDPPSWLDTEVLDVVRGLGDVAVIATSHPHMFGAQLGWSRALGGVPVLVNERNREWLPAPDPAFEFWDEHVEPLPGLELIRLGGHMRGSAVARTPDGSILAGDTISGGLAPGWVSFQRNFPKHIPLSGAVVRRVVDRLDDLTYDRLYTLGGDTIDRDARAVVRRSAETHIRWVNGDFDHLT</sequence>
<dbReference type="EMBL" id="CP008953">
    <property type="protein sequence ID" value="AIG77263.1"/>
    <property type="molecule type" value="Genomic_DNA"/>
</dbReference>
<dbReference type="HOGENOM" id="CLU_047034_0_0_11"/>
<evidence type="ECO:0000313" key="1">
    <source>
        <dbReference type="EMBL" id="AIG77263.1"/>
    </source>
</evidence>
<dbReference type="AlphaFoldDB" id="A0A075UW56"/>
<accession>A0A075UW56</accession>
<dbReference type="Gene3D" id="3.60.15.10">
    <property type="entry name" value="Ribonuclease Z/Hydroxyacylglutathione hydrolase-like"/>
    <property type="match status" value="1"/>
</dbReference>
<dbReference type="STRING" id="208439.AJAP_22025"/>
<dbReference type="eggNOG" id="COG0491">
    <property type="taxonomic scope" value="Bacteria"/>
</dbReference>
<name>A0A075UW56_9PSEU</name>
<dbReference type="PANTHER" id="PTHR36839:SF1">
    <property type="entry name" value="METALLO-BETA-LACTAMASE FAMILY PROTEIN (AFU_ORTHOLOGUE AFUA_5G12770)"/>
    <property type="match status" value="1"/>
</dbReference>
<dbReference type="SUPFAM" id="SSF56281">
    <property type="entry name" value="Metallo-hydrolase/oxidoreductase"/>
    <property type="match status" value="1"/>
</dbReference>
<dbReference type="RefSeq" id="WP_228694544.1">
    <property type="nucleotide sequence ID" value="NZ_CP008953.1"/>
</dbReference>
<reference evidence="1 2" key="1">
    <citation type="journal article" date="2014" name="J. Biotechnol.">
        <title>Complete genome sequence of the actinobacterium Amycolatopsis japonica MG417-CF17(T) (=DSM 44213T) producing (S,S)-N,N'-ethylenediaminedisuccinic acid.</title>
        <authorList>
            <person name="Stegmann E."/>
            <person name="Albersmeier A."/>
            <person name="Spohn M."/>
            <person name="Gert H."/>
            <person name="Weber T."/>
            <person name="Wohlleben W."/>
            <person name="Kalinowski J."/>
            <person name="Ruckert C."/>
        </authorList>
    </citation>
    <scope>NUCLEOTIDE SEQUENCE [LARGE SCALE GENOMIC DNA]</scope>
    <source>
        <strain evidence="2">MG417-CF17 (DSM 44213)</strain>
    </source>
</reference>
<dbReference type="KEGG" id="aja:AJAP_22025"/>
<dbReference type="Proteomes" id="UP000028492">
    <property type="component" value="Chromosome"/>
</dbReference>